<gene>
    <name evidence="1" type="ORF">GKE72_14585</name>
</gene>
<name>A0A844E0U0_EUBRA</name>
<evidence type="ECO:0008006" key="3">
    <source>
        <dbReference type="Google" id="ProtNLM"/>
    </source>
</evidence>
<accession>A0A844E0U0</accession>
<organism evidence="1 2">
    <name type="scientific">Eubacterium ramulus</name>
    <dbReference type="NCBI Taxonomy" id="39490"/>
    <lineage>
        <taxon>Bacteria</taxon>
        <taxon>Bacillati</taxon>
        <taxon>Bacillota</taxon>
        <taxon>Clostridia</taxon>
        <taxon>Eubacteriales</taxon>
        <taxon>Eubacteriaceae</taxon>
        <taxon>Eubacterium</taxon>
    </lineage>
</organism>
<protein>
    <recommendedName>
        <fullName evidence="3">PcfJ-like protein</fullName>
    </recommendedName>
</protein>
<evidence type="ECO:0000313" key="1">
    <source>
        <dbReference type="EMBL" id="MSD17257.1"/>
    </source>
</evidence>
<evidence type="ECO:0000313" key="2">
    <source>
        <dbReference type="Proteomes" id="UP000431304"/>
    </source>
</evidence>
<dbReference type="EMBL" id="WKRA01000035">
    <property type="protein sequence ID" value="MSD17257.1"/>
    <property type="molecule type" value="Genomic_DNA"/>
</dbReference>
<proteinExistence type="predicted"/>
<reference evidence="1 2" key="1">
    <citation type="journal article" date="2019" name="Nat. Med.">
        <title>A library of human gut bacterial isolates paired with longitudinal multiomics data enables mechanistic microbiome research.</title>
        <authorList>
            <person name="Poyet M."/>
            <person name="Groussin M."/>
            <person name="Gibbons S.M."/>
            <person name="Avila-Pacheco J."/>
            <person name="Jiang X."/>
            <person name="Kearney S.M."/>
            <person name="Perrotta A.R."/>
            <person name="Berdy B."/>
            <person name="Zhao S."/>
            <person name="Lieberman T.D."/>
            <person name="Swanson P.K."/>
            <person name="Smith M."/>
            <person name="Roesemann S."/>
            <person name="Alexander J.E."/>
            <person name="Rich S.A."/>
            <person name="Livny J."/>
            <person name="Vlamakis H."/>
            <person name="Clish C."/>
            <person name="Bullock K."/>
            <person name="Deik A."/>
            <person name="Scott J."/>
            <person name="Pierce K.A."/>
            <person name="Xavier R.J."/>
            <person name="Alm E.J."/>
        </authorList>
    </citation>
    <scope>NUCLEOTIDE SEQUENCE [LARGE SCALE GENOMIC DNA]</scope>
    <source>
        <strain evidence="1 2">BIOML-A3</strain>
    </source>
</reference>
<dbReference type="InterPro" id="IPR025586">
    <property type="entry name" value="PcfJ"/>
</dbReference>
<sequence>MKCLYKEEKENMKRQVIKGYPWPEEKHSIAIRKAVIDDGMYLIVDFVSDKPQLRVCIGKKEYANYYPEGTSVTVQGKKHETYVVLPDSWDQKQIAKVIESDLLVKQAVSYDDGGTGVEKENLCGWIGLKEHDCQKKLMERKHEIRRDRIQEFQALVPEIPSGFSKWARKQCEEHLFTYEPFRRRKQTTGICSNCGQESVVENIQQNQTYICPKCNAKTRTRRMDYKHKNPRPVQYKEREVILFQRVEGGYVERHFISWMKLAVAKEKYGCEESARIFLRHGKERTFYAKYSYLTREVFWDDANFGYFDPGGMIRIENGPIYPYTFRKSLTKGTKYQYSALEQLQKEPGFSPIEYLQRYEKYPVLEQMVKSGLRKLALQMDLSKLNLKAKKPWELFGLTKDAFHRLRQINGGKEEILWFQYMEQQHLTLPNAVICGMAKEGIEPANISGVPLSPTVIYNYLKRQATGCKGRRHMRELLGTWEDYLSMAAYLKMPMDQDMVLRPRDLLLAHREVLSQCGGKEKGLRVVEIANKFPRVETVLASIKEKYEYVGKTFSIVVPEKIEQIIEEGQALKHCLDRSDRYFERIANQESYIVFLRRTKAMEQPYYTLEIEPDGTTRQKRTVGDNQNNDYHRAEKFLKKWQAAIRPRLSQEDFERQEISRQLRMYELESLRNDKVTVHGGSHAGELLADILEADLMEA</sequence>
<dbReference type="Proteomes" id="UP000431304">
    <property type="component" value="Unassembled WGS sequence"/>
</dbReference>
<comment type="caution">
    <text evidence="1">The sequence shown here is derived from an EMBL/GenBank/DDBJ whole genome shotgun (WGS) entry which is preliminary data.</text>
</comment>
<dbReference type="Pfam" id="PF14284">
    <property type="entry name" value="PcfJ"/>
    <property type="match status" value="1"/>
</dbReference>
<dbReference type="OrthoDB" id="1802755at2"/>
<dbReference type="AlphaFoldDB" id="A0A844E0U0"/>